<protein>
    <recommendedName>
        <fullName evidence="9">C3H1-type domain-containing protein</fullName>
    </recommendedName>
</protein>
<evidence type="ECO:0000256" key="3">
    <source>
        <dbReference type="SAM" id="Coils"/>
    </source>
</evidence>
<evidence type="ECO:0000256" key="4">
    <source>
        <dbReference type="SAM" id="SignalP"/>
    </source>
</evidence>
<dbReference type="Gene3D" id="2.10.50.10">
    <property type="entry name" value="Tumor Necrosis Factor Receptor, subunit A, domain 2"/>
    <property type="match status" value="1"/>
</dbReference>
<feature type="domain" description="C3H1-type" evidence="6">
    <location>
        <begin position="975"/>
        <end position="997"/>
    </location>
</feature>
<keyword evidence="4" id="KW-0732">Signal</keyword>
<evidence type="ECO:0000259" key="5">
    <source>
        <dbReference type="PROSITE" id="PS50050"/>
    </source>
</evidence>
<reference evidence="7 8" key="1">
    <citation type="submission" date="2024-02" db="EMBL/GenBank/DDBJ databases">
        <authorList>
            <person name="Chen Y."/>
            <person name="Shah S."/>
            <person name="Dougan E. K."/>
            <person name="Thang M."/>
            <person name="Chan C."/>
        </authorList>
    </citation>
    <scope>NUCLEOTIDE SEQUENCE [LARGE SCALE GENOMIC DNA]</scope>
</reference>
<comment type="caution">
    <text evidence="7">The sequence shown here is derived from an EMBL/GenBank/DDBJ whole genome shotgun (WGS) entry which is preliminary data.</text>
</comment>
<dbReference type="PROSITE" id="PS50103">
    <property type="entry name" value="ZF_C3H1"/>
    <property type="match status" value="1"/>
</dbReference>
<evidence type="ECO:0000313" key="8">
    <source>
        <dbReference type="Proteomes" id="UP001642484"/>
    </source>
</evidence>
<keyword evidence="2" id="KW-0479">Metal-binding</keyword>
<organism evidence="7 8">
    <name type="scientific">Durusdinium trenchii</name>
    <dbReference type="NCBI Taxonomy" id="1381693"/>
    <lineage>
        <taxon>Eukaryota</taxon>
        <taxon>Sar</taxon>
        <taxon>Alveolata</taxon>
        <taxon>Dinophyceae</taxon>
        <taxon>Suessiales</taxon>
        <taxon>Symbiodiniaceae</taxon>
        <taxon>Durusdinium</taxon>
    </lineage>
</organism>
<feature type="domain" description="TNFR-Cys" evidence="5">
    <location>
        <begin position="193"/>
        <end position="232"/>
    </location>
</feature>
<name>A0ABP0KSN5_9DINO</name>
<dbReference type="InterPro" id="IPR000571">
    <property type="entry name" value="Znf_CCCH"/>
</dbReference>
<evidence type="ECO:0000313" key="7">
    <source>
        <dbReference type="EMBL" id="CAK9029907.1"/>
    </source>
</evidence>
<evidence type="ECO:0000256" key="2">
    <source>
        <dbReference type="PROSITE-ProRule" id="PRU00723"/>
    </source>
</evidence>
<keyword evidence="3" id="KW-0175">Coiled coil</keyword>
<evidence type="ECO:0000256" key="1">
    <source>
        <dbReference type="PROSITE-ProRule" id="PRU00206"/>
    </source>
</evidence>
<dbReference type="Proteomes" id="UP001642484">
    <property type="component" value="Unassembled WGS sequence"/>
</dbReference>
<feature type="signal peptide" evidence="4">
    <location>
        <begin position="1"/>
        <end position="17"/>
    </location>
</feature>
<accession>A0ABP0KSN5</accession>
<dbReference type="PROSITE" id="PS00652">
    <property type="entry name" value="TNFR_NGFR_1"/>
    <property type="match status" value="1"/>
</dbReference>
<gene>
    <name evidence="7" type="ORF">CCMP2556_LOCUS17675</name>
</gene>
<keyword evidence="2" id="KW-0863">Zinc-finger</keyword>
<feature type="coiled-coil region" evidence="3">
    <location>
        <begin position="664"/>
        <end position="691"/>
    </location>
</feature>
<dbReference type="EMBL" id="CAXAMN010009835">
    <property type="protein sequence ID" value="CAK9029907.1"/>
    <property type="molecule type" value="Genomic_DNA"/>
</dbReference>
<keyword evidence="2" id="KW-0862">Zinc</keyword>
<evidence type="ECO:0008006" key="9">
    <source>
        <dbReference type="Google" id="ProtNLM"/>
    </source>
</evidence>
<evidence type="ECO:0000259" key="6">
    <source>
        <dbReference type="PROSITE" id="PS50103"/>
    </source>
</evidence>
<dbReference type="PROSITE" id="PS50050">
    <property type="entry name" value="TNFR_NGFR_2"/>
    <property type="match status" value="1"/>
</dbReference>
<keyword evidence="8" id="KW-1185">Reference proteome</keyword>
<feature type="repeat" description="TNFR-Cys" evidence="1">
    <location>
        <begin position="193"/>
        <end position="232"/>
    </location>
</feature>
<dbReference type="InterPro" id="IPR001368">
    <property type="entry name" value="TNFR/NGFR_Cys_rich_reg"/>
</dbReference>
<feature type="zinc finger region" description="C3H1-type" evidence="2">
    <location>
        <begin position="975"/>
        <end position="997"/>
    </location>
</feature>
<proteinExistence type="predicted"/>
<keyword evidence="1" id="KW-1015">Disulfide bond</keyword>
<sequence length="1049" mass="113804">MLGGVLLVAFFWREATSACFKHVSCTSCIAEANDAGSCLWYTQPELSGIGSCVAGRPEYSPTRPGTNQLAVDAYGTWSMVVPFTGERRHFTVPDVDQVSDESCYTTGCVDAGVCDPGYLAVENKPCYSDNVFPEWRTLRCCRQQRNINGYLRGFEAENGTIQGKLFFASCCTVCYPGQVIKGCHAYDPGYCEDCPSGRYNLFTHADSECQPCQPCEAGRVRRRCGPSTQGICELCEAGKEYKVKGLEGSYTDTCLPCESCPSGHMRVGCGGDNPGYCAPCQGSSFFSSPICRNCPACTFPVDYVRHGCGGQQLGICVDCPKGRFEDVSLACLTCPSCSETETVDPIDGMELHGAWARVGCGGKTNGKCVRMASRLDLEGLPRCPSSVDPDALCEGTQIAARWSVQGLSLRELDAEYGNCAVDAGLCLSGFFRVKLLQRQVDAFDGVEVADLGDYFAAELEHLSSLDATPAVMAKGGLQLPSGLPEASGYFLRVFFYDAAGSCCSAVSTSPLFADSEDFSLDGEETVVQEALDRASEEISSGQWEDAFALMSSTCASSNAASTWFTCETAKALQLGLPVGQRALVPLPLLHSANSAEVAALGAAYSVTEAGQRLVDIELIYTGVVDLIPANASVWRALMYPLFGAAPFAAGLNTTTSTTVIPFTVQEAKQRLEELKQGAMDLSQKAELLHQQWASELSSGARLLPQKLQNLQEIDHLSGASTANASFDVIRMAQGVTWKVSYELEELKKSSQTLQAKADAMAKLLQRIGSMALLLVGTWGHTWYHGLEWRLKCQWREGDELHWPPILPTATLGGAYPPPGAIEVSESKKRIWMRFQEVSALGRRLSATAKSKSSQVTEMHAACRSDFGSMSASQGKYCLSKPSTLGFPTQNMALRYHRTFIDVETPTDMWSVEGKRGSSCPPPERPSCQKYEEWRCHVQVSQLWQRAAHLGTSSTTKPSTSGSEGSYGHPHVCRRPCIKFARGSCEQGAECGFCHSSHPSRPLTFDKSARNFLATWSKAKILEAVLPPLRAKAKAVTRSPAPNHWWPMSL</sequence>
<feature type="chain" id="PRO_5045203357" description="C3H1-type domain-containing protein" evidence="4">
    <location>
        <begin position="18"/>
        <end position="1049"/>
    </location>
</feature>
<feature type="disulfide bond" evidence="1">
    <location>
        <begin position="194"/>
        <end position="209"/>
    </location>
</feature>
<comment type="caution">
    <text evidence="1">Lacks conserved residue(s) required for the propagation of feature annotation.</text>
</comment>